<dbReference type="AlphaFoldDB" id="A0A0J8B478"/>
<keyword evidence="2" id="KW-1185">Reference proteome</keyword>
<proteinExistence type="predicted"/>
<sequence length="61" mass="7337">MKALEKVIKSAEKEEEKKMAQKRLLFNKPTDYLSERFLDWIQGIRFRGISSKSERRMNKFA</sequence>
<organism evidence="1 2">
    <name type="scientific">Beta vulgaris subsp. vulgaris</name>
    <name type="common">Beet</name>
    <dbReference type="NCBI Taxonomy" id="3555"/>
    <lineage>
        <taxon>Eukaryota</taxon>
        <taxon>Viridiplantae</taxon>
        <taxon>Streptophyta</taxon>
        <taxon>Embryophyta</taxon>
        <taxon>Tracheophyta</taxon>
        <taxon>Spermatophyta</taxon>
        <taxon>Magnoliopsida</taxon>
        <taxon>eudicotyledons</taxon>
        <taxon>Gunneridae</taxon>
        <taxon>Pentapetalae</taxon>
        <taxon>Caryophyllales</taxon>
        <taxon>Chenopodiaceae</taxon>
        <taxon>Betoideae</taxon>
        <taxon>Beta</taxon>
    </lineage>
</organism>
<accession>A0A0J8B478</accession>
<evidence type="ECO:0000313" key="1">
    <source>
        <dbReference type="EMBL" id="KMS95989.1"/>
    </source>
</evidence>
<name>A0A0J8B478_BETVV</name>
<reference evidence="1 2" key="1">
    <citation type="journal article" date="2014" name="Nature">
        <title>The genome of the recently domesticated crop plant sugar beet (Beta vulgaris).</title>
        <authorList>
            <person name="Dohm J.C."/>
            <person name="Minoche A.E."/>
            <person name="Holtgrawe D."/>
            <person name="Capella-Gutierrez S."/>
            <person name="Zakrzewski F."/>
            <person name="Tafer H."/>
            <person name="Rupp O."/>
            <person name="Sorensen T.R."/>
            <person name="Stracke R."/>
            <person name="Reinhardt R."/>
            <person name="Goesmann A."/>
            <person name="Kraft T."/>
            <person name="Schulz B."/>
            <person name="Stadler P.F."/>
            <person name="Schmidt T."/>
            <person name="Gabaldon T."/>
            <person name="Lehrach H."/>
            <person name="Weisshaar B."/>
            <person name="Himmelbauer H."/>
        </authorList>
    </citation>
    <scope>NUCLEOTIDE SEQUENCE [LARGE SCALE GENOMIC DNA]</scope>
    <source>
        <tissue evidence="1">Taproot</tissue>
    </source>
</reference>
<dbReference type="EMBL" id="KQ090419">
    <property type="protein sequence ID" value="KMS95989.1"/>
    <property type="molecule type" value="Genomic_DNA"/>
</dbReference>
<dbReference type="Proteomes" id="UP000035740">
    <property type="component" value="Unassembled WGS sequence"/>
</dbReference>
<gene>
    <name evidence="1" type="ORF">BVRB_003050</name>
</gene>
<protein>
    <submittedName>
        <fullName evidence="1">Uncharacterized protein</fullName>
    </submittedName>
</protein>
<evidence type="ECO:0000313" key="2">
    <source>
        <dbReference type="Proteomes" id="UP000035740"/>
    </source>
</evidence>
<dbReference type="Gramene" id="KMS95989">
    <property type="protein sequence ID" value="KMS95989"/>
    <property type="gene ID" value="BVRB_003050"/>
</dbReference>